<evidence type="ECO:0000313" key="4">
    <source>
        <dbReference type="Proteomes" id="UP000180098"/>
    </source>
</evidence>
<keyword evidence="4" id="KW-1185">Reference proteome</keyword>
<feature type="region of interest" description="Disordered" evidence="1">
    <location>
        <begin position="1"/>
        <end position="29"/>
    </location>
</feature>
<proteinExistence type="predicted"/>
<keyword evidence="2" id="KW-0812">Transmembrane</keyword>
<evidence type="ECO:0000256" key="2">
    <source>
        <dbReference type="SAM" id="Phobius"/>
    </source>
</evidence>
<dbReference type="EMBL" id="MLQQ01000001">
    <property type="protein sequence ID" value="OIJ15509.1"/>
    <property type="molecule type" value="Genomic_DNA"/>
</dbReference>
<feature type="compositionally biased region" description="Basic and acidic residues" evidence="1">
    <location>
        <begin position="107"/>
        <end position="126"/>
    </location>
</feature>
<keyword evidence="2" id="KW-0472">Membrane</keyword>
<feature type="compositionally biased region" description="Acidic residues" evidence="1">
    <location>
        <begin position="80"/>
        <end position="106"/>
    </location>
</feature>
<evidence type="ECO:0008006" key="5">
    <source>
        <dbReference type="Google" id="ProtNLM"/>
    </source>
</evidence>
<dbReference type="AlphaFoldDB" id="A0A1S2LSK6"/>
<dbReference type="Proteomes" id="UP000180098">
    <property type="component" value="Unassembled WGS sequence"/>
</dbReference>
<evidence type="ECO:0000313" key="3">
    <source>
        <dbReference type="EMBL" id="OIJ15509.1"/>
    </source>
</evidence>
<feature type="transmembrane region" description="Helical" evidence="2">
    <location>
        <begin position="52"/>
        <end position="70"/>
    </location>
</feature>
<organism evidence="3 4">
    <name type="scientific">Anaerobacillus arseniciselenatis</name>
    <dbReference type="NCBI Taxonomy" id="85682"/>
    <lineage>
        <taxon>Bacteria</taxon>
        <taxon>Bacillati</taxon>
        <taxon>Bacillota</taxon>
        <taxon>Bacilli</taxon>
        <taxon>Bacillales</taxon>
        <taxon>Bacillaceae</taxon>
        <taxon>Anaerobacillus</taxon>
    </lineage>
</organism>
<dbReference type="OrthoDB" id="2889508at2"/>
<sequence>MKNNHDDFDKKLEQMPKPSLNDEKKREMHEAITEFSQKYEEKQRRGFFMKRFAASIGGVAIAAVAAFFIITSLNEETLDIVGDEPQPDYDQTEITGDEPNEREEDATDQKKDETGNEKSDDQKQDPDEYVVNPLQKYDVFSDYNLYHPSYLSEAREFYQSENTDYVLAYGHQAHAVTRYELFAVKEDEVTIIRSVVDDADYERIESILHLDNWKEAMIEYLLDEAEPIEETFFTYDEQQSKEEVTVEGQTYMLYPVVIDDEKTFYFKEGEGIWVKFYSDQATIDMYGEEQKVFRINENE</sequence>
<evidence type="ECO:0000256" key="1">
    <source>
        <dbReference type="SAM" id="MobiDB-lite"/>
    </source>
</evidence>
<feature type="region of interest" description="Disordered" evidence="1">
    <location>
        <begin position="80"/>
        <end position="128"/>
    </location>
</feature>
<name>A0A1S2LSK6_9BACI</name>
<dbReference type="RefSeq" id="WP_071311434.1">
    <property type="nucleotide sequence ID" value="NZ_MLQQ01000001.1"/>
</dbReference>
<keyword evidence="2" id="KW-1133">Transmembrane helix</keyword>
<comment type="caution">
    <text evidence="3">The sequence shown here is derived from an EMBL/GenBank/DDBJ whole genome shotgun (WGS) entry which is preliminary data.</text>
</comment>
<gene>
    <name evidence="3" type="ORF">BKP35_00500</name>
</gene>
<reference evidence="3 4" key="1">
    <citation type="submission" date="2016-10" db="EMBL/GenBank/DDBJ databases">
        <title>Draft genome sequences of four alkaliphilic bacteria belonging to the Anaerobacillus genus.</title>
        <authorList>
            <person name="Bassil N.M."/>
            <person name="Lloyd J.R."/>
        </authorList>
    </citation>
    <scope>NUCLEOTIDE SEQUENCE [LARGE SCALE GENOMIC DNA]</scope>
    <source>
        <strain evidence="3 4">DSM 15340</strain>
    </source>
</reference>
<protein>
    <recommendedName>
        <fullName evidence="5">DUF4367 domain-containing protein</fullName>
    </recommendedName>
</protein>
<accession>A0A1S2LSK6</accession>